<protein>
    <submittedName>
        <fullName evidence="1">DUF1643 domain-containing protein</fullName>
    </submittedName>
</protein>
<sequence>MNVWFEQLANSNNLSIQTGSYESILGKAIFNTNGTRRYFLEKRWEQGGNILTAIMMNPSNAAHNQTDDTVDQLINVARVQLGYNALYVVNVSSIIDGSSSKLTKEQFAYEPINWNFISGAVSHANVIFLGWGMKGQQGMLKHQESNSELVNAFKNVSSKIYCYDVLKSGDKKFVNKPIYYVPHPRPIFEKEKYCESLIRPMKDHEFIQIFVR</sequence>
<accession>A0ABW4W215</accession>
<keyword evidence="2" id="KW-1185">Reference proteome</keyword>
<reference evidence="2" key="1">
    <citation type="journal article" date="2019" name="Int. J. Syst. Evol. Microbiol.">
        <title>The Global Catalogue of Microorganisms (GCM) 10K type strain sequencing project: providing services to taxonomists for standard genome sequencing and annotation.</title>
        <authorList>
            <consortium name="The Broad Institute Genomics Platform"/>
            <consortium name="The Broad Institute Genome Sequencing Center for Infectious Disease"/>
            <person name="Wu L."/>
            <person name="Ma J."/>
        </authorList>
    </citation>
    <scope>NUCLEOTIDE SEQUENCE [LARGE SCALE GENOMIC DNA]</scope>
    <source>
        <strain evidence="2">R28</strain>
    </source>
</reference>
<evidence type="ECO:0000313" key="2">
    <source>
        <dbReference type="Proteomes" id="UP001597383"/>
    </source>
</evidence>
<dbReference type="InterPro" id="IPR012441">
    <property type="entry name" value="DUF1643"/>
</dbReference>
<organism evidence="1 2">
    <name type="scientific">Ornithinibacillus salinisoli</name>
    <dbReference type="NCBI Taxonomy" id="1848459"/>
    <lineage>
        <taxon>Bacteria</taxon>
        <taxon>Bacillati</taxon>
        <taxon>Bacillota</taxon>
        <taxon>Bacilli</taxon>
        <taxon>Bacillales</taxon>
        <taxon>Bacillaceae</taxon>
        <taxon>Ornithinibacillus</taxon>
    </lineage>
</organism>
<gene>
    <name evidence="1" type="ORF">ACFSJF_15640</name>
</gene>
<dbReference type="EMBL" id="JBHUHQ010000020">
    <property type="protein sequence ID" value="MFD2045708.1"/>
    <property type="molecule type" value="Genomic_DNA"/>
</dbReference>
<dbReference type="RefSeq" id="WP_377558344.1">
    <property type="nucleotide sequence ID" value="NZ_JBHUHQ010000020.1"/>
</dbReference>
<comment type="caution">
    <text evidence="1">The sequence shown here is derived from an EMBL/GenBank/DDBJ whole genome shotgun (WGS) entry which is preliminary data.</text>
</comment>
<name>A0ABW4W215_9BACI</name>
<proteinExistence type="predicted"/>
<dbReference type="Pfam" id="PF07799">
    <property type="entry name" value="DUF1643"/>
    <property type="match status" value="1"/>
</dbReference>
<evidence type="ECO:0000313" key="1">
    <source>
        <dbReference type="EMBL" id="MFD2045708.1"/>
    </source>
</evidence>
<dbReference type="Proteomes" id="UP001597383">
    <property type="component" value="Unassembled WGS sequence"/>
</dbReference>